<feature type="region of interest" description="Disordered" evidence="3">
    <location>
        <begin position="1"/>
        <end position="24"/>
    </location>
</feature>
<feature type="compositionally biased region" description="Low complexity" evidence="3">
    <location>
        <begin position="231"/>
        <end position="242"/>
    </location>
</feature>
<dbReference type="PANTHER" id="PTHR23113:SF224">
    <property type="entry name" value="RAP GUANINE NUCLEOTIDE EXCHANGE FACTOR 1"/>
    <property type="match status" value="1"/>
</dbReference>
<name>A0ABM0J2D9_ECHTE</name>
<dbReference type="PROSITE" id="PS50212">
    <property type="entry name" value="RASGEF_NTER"/>
    <property type="match status" value="1"/>
</dbReference>
<dbReference type="InterPro" id="IPR001895">
    <property type="entry name" value="RASGEF_cat_dom"/>
</dbReference>
<evidence type="ECO:0000259" key="5">
    <source>
        <dbReference type="PROSITE" id="PS50212"/>
    </source>
</evidence>
<evidence type="ECO:0000313" key="6">
    <source>
        <dbReference type="Proteomes" id="UP000694863"/>
    </source>
</evidence>
<accession>A0ABM0J2D9</accession>
<dbReference type="RefSeq" id="XP_004713298.1">
    <property type="nucleotide sequence ID" value="XM_004713241.2"/>
</dbReference>
<proteinExistence type="predicted"/>
<dbReference type="InterPro" id="IPR019804">
    <property type="entry name" value="Ras_G-nucl-exch_fac_CS"/>
</dbReference>
<dbReference type="Proteomes" id="UP000694863">
    <property type="component" value="Unplaced"/>
</dbReference>
<feature type="region of interest" description="Disordered" evidence="3">
    <location>
        <begin position="353"/>
        <end position="394"/>
    </location>
</feature>
<feature type="region of interest" description="Disordered" evidence="3">
    <location>
        <begin position="268"/>
        <end position="317"/>
    </location>
</feature>
<dbReference type="PROSITE" id="PS50009">
    <property type="entry name" value="RASGEF_CAT"/>
    <property type="match status" value="1"/>
</dbReference>
<dbReference type="PROSITE" id="PS00720">
    <property type="entry name" value="RASGEF"/>
    <property type="match status" value="1"/>
</dbReference>
<feature type="domain" description="N-terminal Ras-GEF" evidence="5">
    <location>
        <begin position="706"/>
        <end position="828"/>
    </location>
</feature>
<evidence type="ECO:0000256" key="3">
    <source>
        <dbReference type="SAM" id="MobiDB-lite"/>
    </source>
</evidence>
<dbReference type="InterPro" id="IPR008937">
    <property type="entry name" value="Ras-like_GEF"/>
</dbReference>
<feature type="region of interest" description="Disordered" evidence="3">
    <location>
        <begin position="455"/>
        <end position="497"/>
    </location>
</feature>
<dbReference type="SUPFAM" id="SSF48366">
    <property type="entry name" value="Ras GEF"/>
    <property type="match status" value="1"/>
</dbReference>
<organism evidence="6 7">
    <name type="scientific">Echinops telfairi</name>
    <name type="common">Lesser hedgehog tenrec</name>
    <dbReference type="NCBI Taxonomy" id="9371"/>
    <lineage>
        <taxon>Eukaryota</taxon>
        <taxon>Metazoa</taxon>
        <taxon>Chordata</taxon>
        <taxon>Craniata</taxon>
        <taxon>Vertebrata</taxon>
        <taxon>Euteleostomi</taxon>
        <taxon>Mammalia</taxon>
        <taxon>Eutheria</taxon>
        <taxon>Afrotheria</taxon>
        <taxon>Tenrecidae</taxon>
        <taxon>Tenrecinae</taxon>
        <taxon>Echinops</taxon>
    </lineage>
</organism>
<dbReference type="SMART" id="SM00229">
    <property type="entry name" value="RasGEFN"/>
    <property type="match status" value="1"/>
</dbReference>
<dbReference type="CDD" id="cd06224">
    <property type="entry name" value="REM"/>
    <property type="match status" value="1"/>
</dbReference>
<keyword evidence="6" id="KW-1185">Reference proteome</keyword>
<evidence type="ECO:0000256" key="1">
    <source>
        <dbReference type="ARBA" id="ARBA00022658"/>
    </source>
</evidence>
<dbReference type="InterPro" id="IPR036964">
    <property type="entry name" value="RASGEF_cat_dom_sf"/>
</dbReference>
<dbReference type="Gene3D" id="1.10.840.10">
    <property type="entry name" value="Ras guanine-nucleotide exchange factors catalytic domain"/>
    <property type="match status" value="1"/>
</dbReference>
<gene>
    <name evidence="7" type="primary">RAPGEF1</name>
</gene>
<feature type="region of interest" description="Disordered" evidence="3">
    <location>
        <begin position="611"/>
        <end position="683"/>
    </location>
</feature>
<dbReference type="Pfam" id="PF00617">
    <property type="entry name" value="RasGEF"/>
    <property type="match status" value="1"/>
</dbReference>
<feature type="compositionally biased region" description="Low complexity" evidence="3">
    <location>
        <begin position="611"/>
        <end position="620"/>
    </location>
</feature>
<dbReference type="CDD" id="cd00155">
    <property type="entry name" value="RasGEF"/>
    <property type="match status" value="1"/>
</dbReference>
<dbReference type="PANTHER" id="PTHR23113">
    <property type="entry name" value="GUANINE NUCLEOTIDE EXCHANGE FACTOR"/>
    <property type="match status" value="1"/>
</dbReference>
<feature type="compositionally biased region" description="Basic and acidic residues" evidence="3">
    <location>
        <begin position="376"/>
        <end position="389"/>
    </location>
</feature>
<dbReference type="Gene3D" id="1.20.870.10">
    <property type="entry name" value="Son of sevenless (SoS) protein Chain: S domain 1"/>
    <property type="match status" value="1"/>
</dbReference>
<evidence type="ECO:0000313" key="7">
    <source>
        <dbReference type="RefSeq" id="XP_004713298.1"/>
    </source>
</evidence>
<feature type="region of interest" description="Disordered" evidence="3">
    <location>
        <begin position="228"/>
        <end position="251"/>
    </location>
</feature>
<evidence type="ECO:0000256" key="2">
    <source>
        <dbReference type="PROSITE-ProRule" id="PRU00168"/>
    </source>
</evidence>
<dbReference type="SMART" id="SM00147">
    <property type="entry name" value="RasGEF"/>
    <property type="match status" value="1"/>
</dbReference>
<dbReference type="InterPro" id="IPR023578">
    <property type="entry name" value="Ras_GEF_dom_sf"/>
</dbReference>
<feature type="compositionally biased region" description="Basic residues" evidence="3">
    <location>
        <begin position="41"/>
        <end position="52"/>
    </location>
</feature>
<sequence length="1095" mass="122957">MGNAIEKQKPVKRGHLCPWKQDSQRSHLSSFTMKLMDKFHSPKIKRTPSKKGKPAEVSVKNSEKPLNKEATDRFLPEGYPNPLDLEQQAVEFMPTSAVASRSQRQKNLSWLEEKEKEVVSALRYFKTIVDKMAIDKKVLEMLPGSASKVLEAILPLVQIEPRIQHSSALSSCYSRVYQSLANLIRWSDQVMLEGVNSEDKEMVTTVKGVIKAVLDGVKELVRLIIEKQGHPSPTSPVKPSSPACKPDGQSELPLTDREMEILNKTAGMSQSTELLPDSTDEEVAPPKPPLPGIRVVDNSPPPALPPKKRQSAPSPTRVAVVAPMSRATSGSSLPVGINRQDFDVDCYTQRRLSGGSHSYGGESPRLSPCSSIGKLSKSDEQLSSLDRDSGQCSRNTSCETLDHYDPDYEFLQQDLSNADQIPQHVACNLSPLPESLGESGSPFLGHSFQLPLGSCPQPEGHLALGQQTDTPPALPEKKRRSAASQTGDSTGCRMSYERHPSQYDNISEDDLQNPASVQPVSFASCPAVLPFQPGGSSAPVEFVGDFTVPDSTGDPEKPPPLPEKKNKHMLAYMQLLEDYSEPQPSMFYQTPQNEHIYQQKNKHLMEVYGFNDSFSSGDSGQELAPPPALPPKQRQLESPTVRDGHPKESSSVGSTSGKEQRASGERTPTSPDALEVTQSEEEVDELSLIDHNEIMARLTLKQEGDDGPDVRGGSGDILLVHATETDRKDLVLYCEAFLTTYRTFITPEELIKKLQYRYEKFSPFADTFKTRVSKNTFFVLVRVVDELCLVELTEEILKLLMELVFRLVCNGELSLARVLRKNILDKVDQKKLLRCANSDQPLAARGVAARPGTLHDFHSHEIAEQLTLLDAELFYKIEIPEVLLWAKEQNEEKSPNLTQFTEHFNNMSYWVRSIIMLQEKAQDRERLLLKFIKIMKHLRKLNNFNSYLAILSALDSAPIRRLEWQKQTSEGLAEYCTLIDSSSSFRAYRAALSEVEPPCIPYLGLILQDLTFVHLGNPDYIDGKVNFSKRWQQFNILDSMRCFQQAHYDIRRNDDIVNFFNDFSDHLAEEALWELSLKIKPRNITRRKTDREEKT</sequence>
<dbReference type="InterPro" id="IPR000651">
    <property type="entry name" value="Ras-like_Gua-exchang_fac_N"/>
</dbReference>
<protein>
    <submittedName>
        <fullName evidence="7">Rap guanine nucleotide exchange factor 1 isoform X6</fullName>
    </submittedName>
</protein>
<feature type="region of interest" description="Disordered" evidence="3">
    <location>
        <begin position="39"/>
        <end position="68"/>
    </location>
</feature>
<dbReference type="GeneID" id="101657149"/>
<feature type="domain" description="Ras-GEF" evidence="4">
    <location>
        <begin position="858"/>
        <end position="1082"/>
    </location>
</feature>
<keyword evidence="1 2" id="KW-0344">Guanine-nucleotide releasing factor</keyword>
<evidence type="ECO:0000259" key="4">
    <source>
        <dbReference type="PROSITE" id="PS50009"/>
    </source>
</evidence>
<reference evidence="7" key="1">
    <citation type="submission" date="2025-08" db="UniProtKB">
        <authorList>
            <consortium name="RefSeq"/>
        </authorList>
    </citation>
    <scope>IDENTIFICATION</scope>
</reference>
<dbReference type="Pfam" id="PF00618">
    <property type="entry name" value="RasGEF_N"/>
    <property type="match status" value="1"/>
</dbReference>